<accession>A0A368RJF2</accession>
<sequence length="165" mass="18915">MLMYLLSKESKKLNTLDHTSCWRRWRGSKRVLLSRFSTASRTWSPGSMAQKRQRYPNTQLCIQARNQPRFQSRYASISIRFGNELYWKYGPESPSNPIRFGSRAGLPEMEAEYRMEATAAPSWQWPSSTGGSLLLQVEEEETLLQPCQLPHAAIHLPPRAQLTGG</sequence>
<proteinExistence type="predicted"/>
<name>A0A368RJF2_SETIT</name>
<reference evidence="1" key="2">
    <citation type="submission" date="2015-07" db="EMBL/GenBank/DDBJ databases">
        <authorList>
            <person name="Noorani M."/>
        </authorList>
    </citation>
    <scope>NUCLEOTIDE SEQUENCE</scope>
    <source>
        <strain evidence="1">Yugu1</strain>
    </source>
</reference>
<gene>
    <name evidence="1" type="ORF">SETIT_6G086500v2</name>
</gene>
<protein>
    <submittedName>
        <fullName evidence="1">Uncharacterized protein</fullName>
    </submittedName>
</protein>
<evidence type="ECO:0000313" key="1">
    <source>
        <dbReference type="EMBL" id="RCV30335.1"/>
    </source>
</evidence>
<reference evidence="1" key="1">
    <citation type="journal article" date="2012" name="Nat. Biotechnol.">
        <title>Reference genome sequence of the model plant Setaria.</title>
        <authorList>
            <person name="Bennetzen J.L."/>
            <person name="Schmutz J."/>
            <person name="Wang H."/>
            <person name="Percifield R."/>
            <person name="Hawkins J."/>
            <person name="Pontaroli A.C."/>
            <person name="Estep M."/>
            <person name="Feng L."/>
            <person name="Vaughn J.N."/>
            <person name="Grimwood J."/>
            <person name="Jenkins J."/>
            <person name="Barry K."/>
            <person name="Lindquist E."/>
            <person name="Hellsten U."/>
            <person name="Deshpande S."/>
            <person name="Wang X."/>
            <person name="Wu X."/>
            <person name="Mitros T."/>
            <person name="Triplett J."/>
            <person name="Yang X."/>
            <person name="Ye C.Y."/>
            <person name="Mauro-Herrera M."/>
            <person name="Wang L."/>
            <person name="Li P."/>
            <person name="Sharma M."/>
            <person name="Sharma R."/>
            <person name="Ronald P.C."/>
            <person name="Panaud O."/>
            <person name="Kellogg E.A."/>
            <person name="Brutnell T.P."/>
            <person name="Doust A.N."/>
            <person name="Tuskan G.A."/>
            <person name="Rokhsar D."/>
            <person name="Devos K.M."/>
        </authorList>
    </citation>
    <scope>NUCLEOTIDE SEQUENCE [LARGE SCALE GENOMIC DNA]</scope>
    <source>
        <strain evidence="1">Yugu1</strain>
    </source>
</reference>
<organism evidence="1">
    <name type="scientific">Setaria italica</name>
    <name type="common">Foxtail millet</name>
    <name type="synonym">Panicum italicum</name>
    <dbReference type="NCBI Taxonomy" id="4555"/>
    <lineage>
        <taxon>Eukaryota</taxon>
        <taxon>Viridiplantae</taxon>
        <taxon>Streptophyta</taxon>
        <taxon>Embryophyta</taxon>
        <taxon>Tracheophyta</taxon>
        <taxon>Spermatophyta</taxon>
        <taxon>Magnoliopsida</taxon>
        <taxon>Liliopsida</taxon>
        <taxon>Poales</taxon>
        <taxon>Poaceae</taxon>
        <taxon>PACMAD clade</taxon>
        <taxon>Panicoideae</taxon>
        <taxon>Panicodae</taxon>
        <taxon>Paniceae</taxon>
        <taxon>Cenchrinae</taxon>
        <taxon>Setaria</taxon>
    </lineage>
</organism>
<dbReference type="AlphaFoldDB" id="A0A368RJF2"/>
<dbReference type="EMBL" id="CM003533">
    <property type="protein sequence ID" value="RCV30335.1"/>
    <property type="molecule type" value="Genomic_DNA"/>
</dbReference>